<gene>
    <name evidence="1" type="ORF">OMP40_05075</name>
</gene>
<dbReference type="AlphaFoldDB" id="A0A9X4KQ49"/>
<sequence>MSAYANFNIALYFTTRCIESMGTEEQYERNFRFFEKHLHCAKVYLETHRDDMDISAEKLTSLKRFFNDKGIAASGAITTTLMKTTKNKPLIDETGVYGSGGTIIGSEATPIEDGYKRACSMLCYTTKEDLDRLEQTVAMAASLFDEIIIDDFFFTNCTCASCMAAKGDRSWADFRLDLMTDVSENIVMRAAKAANPNVSMIIKFPDWYESYQETGYNPETQARLFDQVYTGTETRDTNHSAQSLPRYGSYSLMRWFENLKPGHNAGGWIDSLGSMPHISYFLEQAHLTLFAKGKELTLFCYSWLVDTVHIPALGFELERLDQVVGMAGQPVGIAVYEPFHARGDNHLYDHLGMAGIAFEPTHAFPDTSGLVFVTAASATDETIIGKLKNHLLKGGDICMTSGFLQKMQGKGVEELTSARYTDQKVCSNEFVSDGAAFSGYYWSGSSVLLPAIEYMSNAGDCLIALRKLNNCFPVLLRSKYGNGTVYTLTAPDDYAEWSRFPKEVLTTIRQYLMSDLKIYLECGGHVSIFLYDNDTFILDSFHDRQEKVKVHVDGSGRKLIDLRTGKSWNAAMAGARESVFEIPLQPFMYGMFRII</sequence>
<accession>A0A9X4KQ49</accession>
<dbReference type="Proteomes" id="UP001153404">
    <property type="component" value="Unassembled WGS sequence"/>
</dbReference>
<name>A0A9X4KQ49_9BACL</name>
<protein>
    <submittedName>
        <fullName evidence="1">Permease</fullName>
    </submittedName>
</protein>
<dbReference type="EMBL" id="JAPDIA010000002">
    <property type="protein sequence ID" value="MDG0808830.1"/>
    <property type="molecule type" value="Genomic_DNA"/>
</dbReference>
<dbReference type="RefSeq" id="WP_277529677.1">
    <property type="nucleotide sequence ID" value="NZ_JAPDIA010000002.1"/>
</dbReference>
<reference evidence="1" key="1">
    <citation type="submission" date="2022-10" db="EMBL/GenBank/DDBJ databases">
        <title>Comparative genomic analysis of Cohnella hashimotonis sp. nov., isolated from the International Space Station.</title>
        <authorList>
            <person name="Simpson A."/>
            <person name="Venkateswaran K."/>
        </authorList>
    </citation>
    <scope>NUCLEOTIDE SEQUENCE</scope>
    <source>
        <strain evidence="1">DSM 28161</strain>
    </source>
</reference>
<evidence type="ECO:0000313" key="1">
    <source>
        <dbReference type="EMBL" id="MDG0808830.1"/>
    </source>
</evidence>
<comment type="caution">
    <text evidence="1">The sequence shown here is derived from an EMBL/GenBank/DDBJ whole genome shotgun (WGS) entry which is preliminary data.</text>
</comment>
<organism evidence="1 2">
    <name type="scientific">Cohnella rhizosphaerae</name>
    <dbReference type="NCBI Taxonomy" id="1457232"/>
    <lineage>
        <taxon>Bacteria</taxon>
        <taxon>Bacillati</taxon>
        <taxon>Bacillota</taxon>
        <taxon>Bacilli</taxon>
        <taxon>Bacillales</taxon>
        <taxon>Paenibacillaceae</taxon>
        <taxon>Cohnella</taxon>
    </lineage>
</organism>
<keyword evidence="2" id="KW-1185">Reference proteome</keyword>
<evidence type="ECO:0000313" key="2">
    <source>
        <dbReference type="Proteomes" id="UP001153404"/>
    </source>
</evidence>
<proteinExistence type="predicted"/>